<evidence type="ECO:0000256" key="3">
    <source>
        <dbReference type="ARBA" id="ARBA00023002"/>
    </source>
</evidence>
<keyword evidence="2" id="KW-0521">NADP</keyword>
<evidence type="ECO:0000313" key="6">
    <source>
        <dbReference type="Proteomes" id="UP001146793"/>
    </source>
</evidence>
<accession>A0AAV7Y7P0</accession>
<dbReference type="Proteomes" id="UP001146793">
    <property type="component" value="Unassembled WGS sequence"/>
</dbReference>
<dbReference type="GO" id="GO:0016020">
    <property type="term" value="C:membrane"/>
    <property type="evidence" value="ECO:0007669"/>
    <property type="project" value="TreeGrafter"/>
</dbReference>
<dbReference type="InterPro" id="IPR036291">
    <property type="entry name" value="NAD(P)-bd_dom_sf"/>
</dbReference>
<dbReference type="EMBL" id="JANTQA010000076">
    <property type="protein sequence ID" value="KAJ3423534.1"/>
    <property type="molecule type" value="Genomic_DNA"/>
</dbReference>
<comment type="caution">
    <text evidence="5">The sequence shown here is derived from an EMBL/GenBank/DDBJ whole genome shotgun (WGS) entry which is preliminary data.</text>
</comment>
<dbReference type="PANTHER" id="PTHR43490">
    <property type="entry name" value="(+)-NEOMENTHOL DEHYDROGENASE"/>
    <property type="match status" value="1"/>
</dbReference>
<reference evidence="5" key="1">
    <citation type="submission" date="2022-08" db="EMBL/GenBank/DDBJ databases">
        <title>Novel sulphate-reducing endosymbionts in the free-living metamonad Anaeramoeba.</title>
        <authorList>
            <person name="Jerlstrom-Hultqvist J."/>
            <person name="Cepicka I."/>
            <person name="Gallot-Lavallee L."/>
            <person name="Salas-Leiva D."/>
            <person name="Curtis B.A."/>
            <person name="Zahonova K."/>
            <person name="Pipaliya S."/>
            <person name="Dacks J."/>
            <person name="Roger A.J."/>
        </authorList>
    </citation>
    <scope>NUCLEOTIDE SEQUENCE</scope>
    <source>
        <strain evidence="5">Busselton2</strain>
    </source>
</reference>
<evidence type="ECO:0000256" key="2">
    <source>
        <dbReference type="ARBA" id="ARBA00022857"/>
    </source>
</evidence>
<dbReference type="AlphaFoldDB" id="A0AAV7Y7P0"/>
<dbReference type="PANTHER" id="PTHR43490:SF99">
    <property type="entry name" value="SHORT-CHAIN DEHYDROGENASE_REDUCTASE"/>
    <property type="match status" value="1"/>
</dbReference>
<dbReference type="Gene3D" id="3.40.50.720">
    <property type="entry name" value="NAD(P)-binding Rossmann-like Domain"/>
    <property type="match status" value="1"/>
</dbReference>
<evidence type="ECO:0000313" key="5">
    <source>
        <dbReference type="EMBL" id="KAJ3423534.1"/>
    </source>
</evidence>
<evidence type="ECO:0000256" key="1">
    <source>
        <dbReference type="ARBA" id="ARBA00006484"/>
    </source>
</evidence>
<dbReference type="PRINTS" id="PR00081">
    <property type="entry name" value="GDHRDH"/>
</dbReference>
<dbReference type="InterPro" id="IPR002347">
    <property type="entry name" value="SDR_fam"/>
</dbReference>
<keyword evidence="3" id="KW-0560">Oxidoreductase</keyword>
<dbReference type="PRINTS" id="PR00080">
    <property type="entry name" value="SDRFAMILY"/>
</dbReference>
<protein>
    <submittedName>
        <fullName evidence="5">Chain dehydrogenase/reductase</fullName>
    </submittedName>
</protein>
<proteinExistence type="inferred from homology"/>
<dbReference type="Pfam" id="PF00106">
    <property type="entry name" value="adh_short"/>
    <property type="match status" value="1"/>
</dbReference>
<name>A0AAV7Y7P0_9EUKA</name>
<gene>
    <name evidence="5" type="ORF">M0812_30065</name>
</gene>
<sequence length="241" mass="27451">MTKIVLVTGGNQGIGYEACKKFANLEGYHLILTSRNEERGKEAIEKLIKETKATEITYFKLDVTNDEHVLKCKEFVLEKFGKLDVLVNNAGILNGWGTFENFFKESMESFIQTFDINLYGVIRMLKAFVPIMIEKGYGRVINLSSEFGNIKNLTEWKQGVSAYRLSKYSLNGLVRIVTSQMPENVDVQINNIHPGWCKTRMGTQQAPQEPEVAARTIVWLAEQDENFGTGGFYMDKKPIDW</sequence>
<dbReference type="SUPFAM" id="SSF51735">
    <property type="entry name" value="NAD(P)-binding Rossmann-fold domains"/>
    <property type="match status" value="1"/>
</dbReference>
<evidence type="ECO:0000256" key="4">
    <source>
        <dbReference type="RuleBase" id="RU000363"/>
    </source>
</evidence>
<comment type="similarity">
    <text evidence="1 4">Belongs to the short-chain dehydrogenases/reductases (SDR) family.</text>
</comment>
<organism evidence="5 6">
    <name type="scientific">Anaeramoeba flamelloides</name>
    <dbReference type="NCBI Taxonomy" id="1746091"/>
    <lineage>
        <taxon>Eukaryota</taxon>
        <taxon>Metamonada</taxon>
        <taxon>Anaeramoebidae</taxon>
        <taxon>Anaeramoeba</taxon>
    </lineage>
</organism>
<dbReference type="GO" id="GO:0016491">
    <property type="term" value="F:oxidoreductase activity"/>
    <property type="evidence" value="ECO:0007669"/>
    <property type="project" value="UniProtKB-KW"/>
</dbReference>